<keyword evidence="5" id="KW-0449">Lipoprotein</keyword>
<feature type="signal peptide" evidence="6">
    <location>
        <begin position="1"/>
        <end position="30"/>
    </location>
</feature>
<comment type="caution">
    <text evidence="7">The sequence shown here is derived from an EMBL/GenBank/DDBJ whole genome shotgun (WGS) entry which is preliminary data.</text>
</comment>
<gene>
    <name evidence="7" type="ORF">GC098_10890</name>
</gene>
<evidence type="ECO:0000256" key="1">
    <source>
        <dbReference type="ARBA" id="ARBA00022475"/>
    </source>
</evidence>
<dbReference type="Gene3D" id="3.40.190.10">
    <property type="entry name" value="Periplasmic binding protein-like II"/>
    <property type="match status" value="2"/>
</dbReference>
<evidence type="ECO:0000256" key="3">
    <source>
        <dbReference type="ARBA" id="ARBA00023136"/>
    </source>
</evidence>
<evidence type="ECO:0000256" key="2">
    <source>
        <dbReference type="ARBA" id="ARBA00022729"/>
    </source>
</evidence>
<dbReference type="PROSITE" id="PS51257">
    <property type="entry name" value="PROKAR_LIPOPROTEIN"/>
    <property type="match status" value="1"/>
</dbReference>
<dbReference type="PANTHER" id="PTHR43649">
    <property type="entry name" value="ARABINOSE-BINDING PROTEIN-RELATED"/>
    <property type="match status" value="1"/>
</dbReference>
<feature type="chain" id="PRO_5045224958" evidence="6">
    <location>
        <begin position="31"/>
        <end position="534"/>
    </location>
</feature>
<keyword evidence="4" id="KW-0564">Palmitate</keyword>
<dbReference type="PANTHER" id="PTHR43649:SF33">
    <property type="entry name" value="POLYGALACTURONAN_RHAMNOGALACTURONAN-BINDING PROTEIN YTCQ"/>
    <property type="match status" value="1"/>
</dbReference>
<reference evidence="7 8" key="1">
    <citation type="submission" date="2019-10" db="EMBL/GenBank/DDBJ databases">
        <title>Description of Paenibacillus terrestris sp. nov.</title>
        <authorList>
            <person name="Carlier A."/>
            <person name="Qi S."/>
        </authorList>
    </citation>
    <scope>NUCLEOTIDE SEQUENCE [LARGE SCALE GENOMIC DNA]</scope>
    <source>
        <strain evidence="7 8">LMG 31458</strain>
    </source>
</reference>
<evidence type="ECO:0000256" key="5">
    <source>
        <dbReference type="ARBA" id="ARBA00023288"/>
    </source>
</evidence>
<name>A0ABX1XUH1_9BACL</name>
<accession>A0ABX1XUH1</accession>
<evidence type="ECO:0000256" key="6">
    <source>
        <dbReference type="SAM" id="SignalP"/>
    </source>
</evidence>
<dbReference type="EMBL" id="WHOA01000085">
    <property type="protein sequence ID" value="NOU71919.1"/>
    <property type="molecule type" value="Genomic_DNA"/>
</dbReference>
<dbReference type="InterPro" id="IPR050490">
    <property type="entry name" value="Bact_solute-bd_prot1"/>
</dbReference>
<sequence length="534" mass="59173">MYKGVFTMKKVGRNFASTFACLMLIATVLAGCGASTDNNKGEAAPTSTSSAASSSPKAATVSIKMFNRVNAGIVLENNPVIAEVEKLANVKLSIEAPPINNYVDKLQVLMASGDLPDLVYNWGGADANMETWAKNGLLAPLDDKIAKYPNLMKNITKEMWDGVKSVNDGKTYIIPRANVVNHWGYMINQQWLDKLNLKAPTTLDEFTNVCKAFTKNDPDGNGKPDTFCLSFSNPSLGNNSIWNASNFLASAFTLPIVNGAKDTDGSYKIREKMSGYIPYLTYLKQLNDEKLIDPEFLINKIYVDQEKLNQNKIGIIYAHQYAVMGNISKEKESDKKYTYQGVLKDSKGVATDWVTPATWGGWMISKSSKNIDTVLKFLDWGNTTEANTLFQIGLKGLTFDSYKPSTKIISRTADQTAKLPSTTSTYMTIANAIDGNPAIIENADTPERLGKYKAQLDTAMKQMTSVNVPAVRSPKILNLNSTIPDVVKKKDDREMKYVMGAISLQEFKDFLEKEWYPATADAEKEYVDYMNKLK</sequence>
<keyword evidence="1" id="KW-1003">Cell membrane</keyword>
<keyword evidence="8" id="KW-1185">Reference proteome</keyword>
<evidence type="ECO:0000313" key="7">
    <source>
        <dbReference type="EMBL" id="NOU71919.1"/>
    </source>
</evidence>
<dbReference type="Pfam" id="PF01547">
    <property type="entry name" value="SBP_bac_1"/>
    <property type="match status" value="1"/>
</dbReference>
<organism evidence="7 8">
    <name type="scientific">Paenibacillus phytorum</name>
    <dbReference type="NCBI Taxonomy" id="2654977"/>
    <lineage>
        <taxon>Bacteria</taxon>
        <taxon>Bacillati</taxon>
        <taxon>Bacillota</taxon>
        <taxon>Bacilli</taxon>
        <taxon>Bacillales</taxon>
        <taxon>Paenibacillaceae</taxon>
        <taxon>Paenibacillus</taxon>
    </lineage>
</organism>
<dbReference type="InterPro" id="IPR006059">
    <property type="entry name" value="SBP"/>
</dbReference>
<keyword evidence="3" id="KW-0472">Membrane</keyword>
<evidence type="ECO:0000256" key="4">
    <source>
        <dbReference type="ARBA" id="ARBA00023139"/>
    </source>
</evidence>
<evidence type="ECO:0000313" key="8">
    <source>
        <dbReference type="Proteomes" id="UP000616779"/>
    </source>
</evidence>
<dbReference type="Proteomes" id="UP000616779">
    <property type="component" value="Unassembled WGS sequence"/>
</dbReference>
<keyword evidence="2 6" id="KW-0732">Signal</keyword>
<protein>
    <submittedName>
        <fullName evidence="7">Extracellular solute-binding protein</fullName>
    </submittedName>
</protein>
<proteinExistence type="predicted"/>
<dbReference type="SUPFAM" id="SSF53850">
    <property type="entry name" value="Periplasmic binding protein-like II"/>
    <property type="match status" value="1"/>
</dbReference>